<keyword evidence="2" id="KW-1185">Reference proteome</keyword>
<dbReference type="RefSeq" id="WP_143116450.1">
    <property type="nucleotide sequence ID" value="NZ_FOFR01000030.1"/>
</dbReference>
<evidence type="ECO:0000313" key="1">
    <source>
        <dbReference type="EMBL" id="SES28708.1"/>
    </source>
</evidence>
<dbReference type="AlphaFoldDB" id="A0A1H9W4A5"/>
<dbReference type="Proteomes" id="UP000199352">
    <property type="component" value="Unassembled WGS sequence"/>
</dbReference>
<name>A0A1H9W4A5_9PSEU</name>
<organism evidence="1 2">
    <name type="scientific">Lentzea xinjiangensis</name>
    <dbReference type="NCBI Taxonomy" id="402600"/>
    <lineage>
        <taxon>Bacteria</taxon>
        <taxon>Bacillati</taxon>
        <taxon>Actinomycetota</taxon>
        <taxon>Actinomycetes</taxon>
        <taxon>Pseudonocardiales</taxon>
        <taxon>Pseudonocardiaceae</taxon>
        <taxon>Lentzea</taxon>
    </lineage>
</organism>
<dbReference type="EMBL" id="FOFR01000030">
    <property type="protein sequence ID" value="SES28708.1"/>
    <property type="molecule type" value="Genomic_DNA"/>
</dbReference>
<protein>
    <submittedName>
        <fullName evidence="1">Uncharacterized protein</fullName>
    </submittedName>
</protein>
<sequence length="330" mass="36330">MSTWSDDRPVGTCNGCLAWGHLFARRFCVACYLHDSKSPRGRCRGCRRMSALKQRRCRLCWDHARTQAHLSGNRNITAVHLIAEVHAPQLFLANFISMMRRPGCSSRSRTSTHGRAVRDALPPAEQSPDAPPSPADGQLCLFRICELGAVVYDDDRHQPTASHQALTTALDLLPHLSEINGWSTTSAANTRRALAIMLAGYAEGDRLTHTRLLAALRRPDRRLSTERTVQVLERMGIYVDDRRHRVDANLEAKLRGLTPESLPRPHAGFASSLTAGRVGLRAANRPLCATCMRFAPHCWNGHNATTACAKSPVTMPCPTSSSTPATRASN</sequence>
<evidence type="ECO:0000313" key="2">
    <source>
        <dbReference type="Proteomes" id="UP000199352"/>
    </source>
</evidence>
<gene>
    <name evidence="1" type="ORF">SAMN05216188_13069</name>
</gene>
<dbReference type="STRING" id="402600.SAMN05216188_13069"/>
<dbReference type="OrthoDB" id="3216692at2"/>
<proteinExistence type="predicted"/>
<accession>A0A1H9W4A5</accession>
<reference evidence="2" key="1">
    <citation type="submission" date="2016-10" db="EMBL/GenBank/DDBJ databases">
        <authorList>
            <person name="Varghese N."/>
            <person name="Submissions S."/>
        </authorList>
    </citation>
    <scope>NUCLEOTIDE SEQUENCE [LARGE SCALE GENOMIC DNA]</scope>
    <source>
        <strain evidence="2">CGMCC 4.3525</strain>
    </source>
</reference>